<gene>
    <name evidence="1" type="ORF">CEXT_665561</name>
</gene>
<keyword evidence="2" id="KW-1185">Reference proteome</keyword>
<dbReference type="AlphaFoldDB" id="A0AAV4XP95"/>
<name>A0AAV4XP95_CAEEX</name>
<reference evidence="1 2" key="1">
    <citation type="submission" date="2021-06" db="EMBL/GenBank/DDBJ databases">
        <title>Caerostris extrusa draft genome.</title>
        <authorList>
            <person name="Kono N."/>
            <person name="Arakawa K."/>
        </authorList>
    </citation>
    <scope>NUCLEOTIDE SEQUENCE [LARGE SCALE GENOMIC DNA]</scope>
</reference>
<protein>
    <submittedName>
        <fullName evidence="1">Uncharacterized protein</fullName>
    </submittedName>
</protein>
<dbReference type="Proteomes" id="UP001054945">
    <property type="component" value="Unassembled WGS sequence"/>
</dbReference>
<accession>A0AAV4XP95</accession>
<evidence type="ECO:0000313" key="2">
    <source>
        <dbReference type="Proteomes" id="UP001054945"/>
    </source>
</evidence>
<evidence type="ECO:0000313" key="1">
    <source>
        <dbReference type="EMBL" id="GIY96005.1"/>
    </source>
</evidence>
<sequence>MFERKKITFSSLPEKDKPCSKLITRSFSPFDILLRTTSGGRRKCPCFSGENPKSVLTAHVDCQSRPDQEFKDSDGLSAGVLQLKNSLGLNHEPELLIPPQNPVHLKSLCLNLDLAQKITKSNTDTSILRDLALEMLNILYTDPEWLKFFYDGSPPV</sequence>
<organism evidence="1 2">
    <name type="scientific">Caerostris extrusa</name>
    <name type="common">Bark spider</name>
    <name type="synonym">Caerostris bankana</name>
    <dbReference type="NCBI Taxonomy" id="172846"/>
    <lineage>
        <taxon>Eukaryota</taxon>
        <taxon>Metazoa</taxon>
        <taxon>Ecdysozoa</taxon>
        <taxon>Arthropoda</taxon>
        <taxon>Chelicerata</taxon>
        <taxon>Arachnida</taxon>
        <taxon>Araneae</taxon>
        <taxon>Araneomorphae</taxon>
        <taxon>Entelegynae</taxon>
        <taxon>Araneoidea</taxon>
        <taxon>Araneidae</taxon>
        <taxon>Caerostris</taxon>
    </lineage>
</organism>
<proteinExistence type="predicted"/>
<dbReference type="EMBL" id="BPLR01017992">
    <property type="protein sequence ID" value="GIY96005.1"/>
    <property type="molecule type" value="Genomic_DNA"/>
</dbReference>
<comment type="caution">
    <text evidence="1">The sequence shown here is derived from an EMBL/GenBank/DDBJ whole genome shotgun (WGS) entry which is preliminary data.</text>
</comment>